<dbReference type="EMBL" id="CP014206">
    <property type="protein sequence ID" value="AMK10064.1"/>
    <property type="molecule type" value="Genomic_DNA"/>
</dbReference>
<dbReference type="Gene3D" id="3.90.550.10">
    <property type="entry name" value="Spore Coat Polysaccharide Biosynthesis Protein SpsA, Chain A"/>
    <property type="match status" value="1"/>
</dbReference>
<dbReference type="RefSeq" id="WP_066799799.1">
    <property type="nucleotide sequence ID" value="NZ_CP014206.1"/>
</dbReference>
<dbReference type="Proteomes" id="UP000055611">
    <property type="component" value="Chromosome"/>
</dbReference>
<organism evidence="3 5">
    <name type="scientific">Pseudodesulfovibrio indicus</name>
    <dbReference type="NCBI Taxonomy" id="1716143"/>
    <lineage>
        <taxon>Bacteria</taxon>
        <taxon>Pseudomonadati</taxon>
        <taxon>Thermodesulfobacteriota</taxon>
        <taxon>Desulfovibrionia</taxon>
        <taxon>Desulfovibrionales</taxon>
        <taxon>Desulfovibrionaceae</taxon>
    </lineage>
</organism>
<dbReference type="AlphaFoldDB" id="A0A126QJ93"/>
<evidence type="ECO:0000259" key="1">
    <source>
        <dbReference type="Pfam" id="PF00535"/>
    </source>
</evidence>
<evidence type="ECO:0000313" key="3">
    <source>
        <dbReference type="EMBL" id="TDT86967.1"/>
    </source>
</evidence>
<protein>
    <submittedName>
        <fullName evidence="3">GT2 family glycosyltransferase</fullName>
    </submittedName>
</protein>
<dbReference type="Pfam" id="PF13692">
    <property type="entry name" value="Glyco_trans_1_4"/>
    <property type="match status" value="1"/>
</dbReference>
<dbReference type="KEGG" id="dej:AWY79_02505"/>
<evidence type="ECO:0000313" key="4">
    <source>
        <dbReference type="Proteomes" id="UP000055611"/>
    </source>
</evidence>
<dbReference type="PANTHER" id="PTHR43179">
    <property type="entry name" value="RHAMNOSYLTRANSFERASE WBBL"/>
    <property type="match status" value="1"/>
</dbReference>
<dbReference type="Gene3D" id="3.40.50.2000">
    <property type="entry name" value="Glycogen Phosphorylase B"/>
    <property type="match status" value="1"/>
</dbReference>
<dbReference type="Gene3D" id="1.25.40.10">
    <property type="entry name" value="Tetratricopeptide repeat domain"/>
    <property type="match status" value="1"/>
</dbReference>
<dbReference type="SUPFAM" id="SSF53448">
    <property type="entry name" value="Nucleotide-diphospho-sugar transferases"/>
    <property type="match status" value="1"/>
</dbReference>
<dbReference type="PANTHER" id="PTHR43179:SF7">
    <property type="entry name" value="RHAMNOSYLTRANSFERASE WBBL"/>
    <property type="match status" value="1"/>
</dbReference>
<dbReference type="InterPro" id="IPR029044">
    <property type="entry name" value="Nucleotide-diphossugar_trans"/>
</dbReference>
<dbReference type="Proteomes" id="UP000295506">
    <property type="component" value="Unassembled WGS sequence"/>
</dbReference>
<keyword evidence="4" id="KW-1185">Reference proteome</keyword>
<dbReference type="InterPro" id="IPR001173">
    <property type="entry name" value="Glyco_trans_2-like"/>
</dbReference>
<reference evidence="3 5" key="2">
    <citation type="submission" date="2019-03" db="EMBL/GenBank/DDBJ databases">
        <title>Genomic Encyclopedia of Type Strains, Phase IV (KMG-IV): sequencing the most valuable type-strain genomes for metagenomic binning, comparative biology and taxonomic classification.</title>
        <authorList>
            <person name="Goeker M."/>
        </authorList>
    </citation>
    <scope>NUCLEOTIDE SEQUENCE [LARGE SCALE GENOMIC DNA]</scope>
    <source>
        <strain evidence="3 5">DSM 101483</strain>
    </source>
</reference>
<dbReference type="SUPFAM" id="SSF53756">
    <property type="entry name" value="UDP-Glycosyltransferase/glycogen phosphorylase"/>
    <property type="match status" value="1"/>
</dbReference>
<dbReference type="SUPFAM" id="SSF48452">
    <property type="entry name" value="TPR-like"/>
    <property type="match status" value="1"/>
</dbReference>
<reference evidence="2 4" key="1">
    <citation type="journal article" date="2016" name="Front. Microbiol.">
        <title>Genome Sequence of the Piezophilic, Mesophilic Sulfate-Reducing Bacterium Desulfovibrio indicus J2T.</title>
        <authorList>
            <person name="Cao J."/>
            <person name="Maignien L."/>
            <person name="Shao Z."/>
            <person name="Alain K."/>
            <person name="Jebbar M."/>
        </authorList>
    </citation>
    <scope>NUCLEOTIDE SEQUENCE [LARGE SCALE GENOMIC DNA]</scope>
    <source>
        <strain evidence="2 4">J2</strain>
    </source>
</reference>
<dbReference type="InterPro" id="IPR011990">
    <property type="entry name" value="TPR-like_helical_dom_sf"/>
</dbReference>
<evidence type="ECO:0000313" key="5">
    <source>
        <dbReference type="Proteomes" id="UP000295506"/>
    </source>
</evidence>
<dbReference type="OrthoDB" id="9782091at2"/>
<name>A0A126QJ93_9BACT</name>
<accession>A0A126QJ93</accession>
<gene>
    <name evidence="2" type="ORF">AWY79_02505</name>
    <name evidence="3" type="ORF">EDC59_11048</name>
</gene>
<dbReference type="CDD" id="cd03801">
    <property type="entry name" value="GT4_PimA-like"/>
    <property type="match status" value="1"/>
</dbReference>
<sequence>MATPVSIIVLCYNKVAYTKQCLRALYANTDTSRFELIVVDNASSDSTPDMLAEFAASHPNVKVIRNEENLGFVGGNNCALGSVEGEYVIFLNNDTEVQPGWLPPLVETMAEPGAGAAGCKLVYPDGTLQEAGGIIYSDATGNNFGKFDNPNHPEYCSFREVDYCSGAALMVRTDLFRELGGFDARYQPAYYEDTDLCFTVREKGLKVFYEPRSVVVHHEGKTAGTDVTKGFKRFQEINREKFIEKWAAELRKQPAPGPKTGANVRALIDRRFRGKPQVLAAADEPPQYDRQGGALRFYHFLQYLVESGHQVTYLARNVTERPPDVSLVPYVERLRRMGVVVHGLNAFQPSKMDVSQPLPPIQRVLTGHDFEAALLFSHREGGFVLNHIKALGLRMRIFMDSVDLHFLRKGRECRRSGGSPSRWVDYAEGKAQELATYRQTDCVFTATAEESDFLQRGLGIRQAAYVPDTFPLSRDVPGFDEREGLVFLAGFRHAPNLDAAMYLMSEILPHIRKELGDVPLYLVGDGPPDSLKKLADEHTVITGWVPKLEPYLSKMRVGLVPINYGAGIKGKLCRAMGYGTPNVSTTVGAEGIGLTHEKNVLLADDPASFAKAIARLYNDRELWERLSRNGYEHIRERHSRESVSRILLSTMFPTETIAEFRQVRDMRFFDLVAGGYVRLESGRQAEAQSEFRKVIELYPDAGEGYIGLARAYLAQGKAREAQATIARTPESETGRQEFTITQARCLLAFGRKGIALKLLNDLASRDLFDVFFMEELGTLQFAAGGREEAQQSLERALTLENDMSTRVRLRTALAEVKVALGDVHGALEQLSAVSQMYIDINELQGFHALDVKMGELIAQALPPAAELAQPTPEELRDLAPVLRLTGMRVGRLGPISSREYHLHRARPEAVPDWLAEVFGALDGLARRSAGQGNVQVRTF</sequence>
<evidence type="ECO:0000313" key="2">
    <source>
        <dbReference type="EMBL" id="AMK10064.1"/>
    </source>
</evidence>
<feature type="domain" description="Glycosyltransferase 2-like" evidence="1">
    <location>
        <begin position="6"/>
        <end position="141"/>
    </location>
</feature>
<dbReference type="Pfam" id="PF00535">
    <property type="entry name" value="Glycos_transf_2"/>
    <property type="match status" value="1"/>
</dbReference>
<proteinExistence type="predicted"/>
<dbReference type="EMBL" id="SOBK01000010">
    <property type="protein sequence ID" value="TDT86967.1"/>
    <property type="molecule type" value="Genomic_DNA"/>
</dbReference>
<dbReference type="Pfam" id="PF14559">
    <property type="entry name" value="TPR_19"/>
    <property type="match status" value="1"/>
</dbReference>
<dbReference type="CDD" id="cd04186">
    <property type="entry name" value="GT_2_like_c"/>
    <property type="match status" value="1"/>
</dbReference>